<protein>
    <submittedName>
        <fullName evidence="1">Uncharacterized protein</fullName>
    </submittedName>
</protein>
<dbReference type="STRING" id="469378.Ccur_04970"/>
<dbReference type="AlphaFoldDB" id="C7MMS8"/>
<evidence type="ECO:0000313" key="2">
    <source>
        <dbReference type="Proteomes" id="UP000000954"/>
    </source>
</evidence>
<evidence type="ECO:0000313" key="1">
    <source>
        <dbReference type="EMBL" id="ACU94218.1"/>
    </source>
</evidence>
<dbReference type="Proteomes" id="UP000000954">
    <property type="component" value="Chromosome"/>
</dbReference>
<dbReference type="KEGG" id="ccu:Ccur_04970"/>
<name>C7MMS8_CRYCD</name>
<sequence length="58" mass="6755">MSVGPFVFCQTRFFTEALRRHGGVYYPNTIAQAYFFRHTAIVMGICLDADSSKEKRYR</sequence>
<reference evidence="1 2" key="1">
    <citation type="journal article" date="2009" name="Stand. Genomic Sci.">
        <title>Complete genome sequence of Cryptobacterium curtum type strain (12-3).</title>
        <authorList>
            <person name="Mavrommatis K."/>
            <person name="Pukall R."/>
            <person name="Rohde C."/>
            <person name="Chen F."/>
            <person name="Sims D."/>
            <person name="Brettin T."/>
            <person name="Kuske C."/>
            <person name="Detter J.C."/>
            <person name="Han C."/>
            <person name="Lapidus A."/>
            <person name="Copeland A."/>
            <person name="Glavina Del Rio T."/>
            <person name="Nolan M."/>
            <person name="Lucas S."/>
            <person name="Tice H."/>
            <person name="Cheng J.F."/>
            <person name="Bruce D."/>
            <person name="Goodwin L."/>
            <person name="Pitluck S."/>
            <person name="Ovchinnikova G."/>
            <person name="Pati A."/>
            <person name="Ivanova N."/>
            <person name="Chen A."/>
            <person name="Palaniappan K."/>
            <person name="Chain P."/>
            <person name="D'haeseleer P."/>
            <person name="Goker M."/>
            <person name="Bristow J."/>
            <person name="Eisen J.A."/>
            <person name="Markowitz V."/>
            <person name="Hugenholtz P."/>
            <person name="Rohde M."/>
            <person name="Klenk H.P."/>
            <person name="Kyrpides N.C."/>
        </authorList>
    </citation>
    <scope>NUCLEOTIDE SEQUENCE [LARGE SCALE GENOMIC DNA]</scope>
    <source>
        <strain evidence="2">ATCC 700683 / DSM 15641 / 12-3</strain>
    </source>
</reference>
<accession>C7MMS8</accession>
<dbReference type="EMBL" id="CP001682">
    <property type="protein sequence ID" value="ACU94218.1"/>
    <property type="molecule type" value="Genomic_DNA"/>
</dbReference>
<proteinExistence type="predicted"/>
<gene>
    <name evidence="1" type="ordered locus">Ccur_04970</name>
</gene>
<keyword evidence="2" id="KW-1185">Reference proteome</keyword>
<organism evidence="1 2">
    <name type="scientific">Cryptobacterium curtum (strain ATCC 700683 / DSM 15641 / CCUG 43107 / 12-3)</name>
    <dbReference type="NCBI Taxonomy" id="469378"/>
    <lineage>
        <taxon>Bacteria</taxon>
        <taxon>Bacillati</taxon>
        <taxon>Actinomycetota</taxon>
        <taxon>Coriobacteriia</taxon>
        <taxon>Eggerthellales</taxon>
        <taxon>Eggerthellaceae</taxon>
        <taxon>Cryptobacterium</taxon>
    </lineage>
</organism>
<dbReference type="HOGENOM" id="CLU_2971818_0_0_11"/>